<dbReference type="AlphaFoldDB" id="X0XGQ9"/>
<dbReference type="EMBL" id="BARS01049705">
    <property type="protein sequence ID" value="GAG35828.1"/>
    <property type="molecule type" value="Genomic_DNA"/>
</dbReference>
<comment type="caution">
    <text evidence="1">The sequence shown here is derived from an EMBL/GenBank/DDBJ whole genome shotgun (WGS) entry which is preliminary data.</text>
</comment>
<accession>X0XGQ9</accession>
<dbReference type="Pfam" id="PF10706">
    <property type="entry name" value="Aminoglyc_resit"/>
    <property type="match status" value="1"/>
</dbReference>
<sequence length="152" mass="16892">QLDEAGLAYKLVAGAAAALHGVPLPVNDLDIETDAEDAYRFQALFADHVVEPVALCEKETLRAEPQGEAYRSHFGRFDFDGVAVEVIGDLHRREGERWVSTGARTETTVDLDGVPVRVSWLEEEILAYVRRGRLDRAAQCLPHCDHDRLLAL</sequence>
<name>X0XGQ9_9ZZZZ</name>
<dbReference type="SUPFAM" id="SSF81301">
    <property type="entry name" value="Nucleotidyltransferase"/>
    <property type="match status" value="1"/>
</dbReference>
<protein>
    <submittedName>
        <fullName evidence="1">Uncharacterized protein</fullName>
    </submittedName>
</protein>
<dbReference type="Gene3D" id="3.30.460.40">
    <property type="match status" value="1"/>
</dbReference>
<dbReference type="InterPro" id="IPR043519">
    <property type="entry name" value="NT_sf"/>
</dbReference>
<organism evidence="1">
    <name type="scientific">marine sediment metagenome</name>
    <dbReference type="NCBI Taxonomy" id="412755"/>
    <lineage>
        <taxon>unclassified sequences</taxon>
        <taxon>metagenomes</taxon>
        <taxon>ecological metagenomes</taxon>
    </lineage>
</organism>
<proteinExistence type="predicted"/>
<evidence type="ECO:0000313" key="1">
    <source>
        <dbReference type="EMBL" id="GAG35828.1"/>
    </source>
</evidence>
<gene>
    <name evidence="1" type="ORF">S01H1_74302</name>
</gene>
<reference evidence="1" key="1">
    <citation type="journal article" date="2014" name="Front. Microbiol.">
        <title>High frequency of phylogenetically diverse reductive dehalogenase-homologous genes in deep subseafloor sedimentary metagenomes.</title>
        <authorList>
            <person name="Kawai M."/>
            <person name="Futagami T."/>
            <person name="Toyoda A."/>
            <person name="Takaki Y."/>
            <person name="Nishi S."/>
            <person name="Hori S."/>
            <person name="Arai W."/>
            <person name="Tsubouchi T."/>
            <person name="Morono Y."/>
            <person name="Uchiyama I."/>
            <person name="Ito T."/>
            <person name="Fujiyama A."/>
            <person name="Inagaki F."/>
            <person name="Takami H."/>
        </authorList>
    </citation>
    <scope>NUCLEOTIDE SEQUENCE</scope>
    <source>
        <strain evidence="1">Expedition CK06-06</strain>
    </source>
</reference>
<feature type="non-terminal residue" evidence="1">
    <location>
        <position position="1"/>
    </location>
</feature>
<dbReference type="InterPro" id="IPR019646">
    <property type="entry name" value="Aminoglyc_AdlTrfase"/>
</dbReference>